<sequence>MGSLATSVTRGTGGFEATGAFSLEFQMRQSASGVTPISFGEYFFLIGLSRQEHSYNYNISVTPTYGGAQVVDNGNSISNILLSGEIWQQYEGQPVRKPTSSFGSLAGAASAIGNALLQELEGINPIKKSGYLDFFDLVYLMHEIRDESKADNRVPTFSPFFPNANDIKLKATGNTPFNFEKVVMIFHDYDRDAHWEVVFADHGGFKISQSNEDPLTWVWSLNLIGIADLSSNAPFRRPALPDPKALINNAITVFDNILTDISGPLRYFSNVTDLYKDIASLSETMKNDLKMFEITNKNTLNKIAKSGGPLKKKTNQFHELLNQVYFPNQIVPEMGSLDNPQIPITSNSTLEEINKSEMPSSVYNNIFTTSVVPENEYILAIDPMVNSVLDIQQALADVSAALILVNNQNISQNFAYITVKPNMSLESISNFYYGSPERVQDLIRDNGMLLVGRGDDIVGLSIRVPSQKSYSQIDTGIISEHRILDNLPPEKMQEIIEKWYFGEDISLTDDYDIEVESGDLAITSGLDCLIDGCLDKLRILPGQIPFHTAIGASIEPGTAPDELFSLVIPSRIIQNLQSDLGVKDASITSFEFNDDTIEYQVQISPIGDFRSFKLRRRRNF</sequence>
<gene>
    <name evidence="1" type="ORF">LEP1GSC105_0107</name>
</gene>
<evidence type="ECO:0000313" key="1">
    <source>
        <dbReference type="EMBL" id="EKR57230.1"/>
    </source>
</evidence>
<comment type="caution">
    <text evidence="1">The sequence shown here is derived from an EMBL/GenBank/DDBJ whole genome shotgun (WGS) entry which is preliminary data.</text>
</comment>
<dbReference type="EMBL" id="AHNR02000004">
    <property type="protein sequence ID" value="EKR57230.1"/>
    <property type="molecule type" value="Genomic_DNA"/>
</dbReference>
<accession>A0A0E2DAS5</accession>
<protein>
    <submittedName>
        <fullName evidence="1">Uncharacterized protein</fullName>
    </submittedName>
</protein>
<dbReference type="AlphaFoldDB" id="A0A0E2DAS5"/>
<dbReference type="RefSeq" id="WP_002122373.1">
    <property type="nucleotide sequence ID" value="NZ_AHNR02000004.1"/>
</dbReference>
<evidence type="ECO:0000313" key="2">
    <source>
        <dbReference type="Proteomes" id="UP000001340"/>
    </source>
</evidence>
<organism evidence="1 2">
    <name type="scientific">Leptospira interrogans str. UI 12758</name>
    <dbReference type="NCBI Taxonomy" id="1049938"/>
    <lineage>
        <taxon>Bacteria</taxon>
        <taxon>Pseudomonadati</taxon>
        <taxon>Spirochaetota</taxon>
        <taxon>Spirochaetia</taxon>
        <taxon>Leptospirales</taxon>
        <taxon>Leptospiraceae</taxon>
        <taxon>Leptospira</taxon>
    </lineage>
</organism>
<proteinExistence type="predicted"/>
<dbReference type="Proteomes" id="UP000001340">
    <property type="component" value="Unassembled WGS sequence"/>
</dbReference>
<name>A0A0E2DAS5_LEPIR</name>
<reference evidence="1 2" key="1">
    <citation type="submission" date="2012-10" db="EMBL/GenBank/DDBJ databases">
        <authorList>
            <person name="Harkins D.M."/>
            <person name="Durkin A.S."/>
            <person name="Brinkac L.M."/>
            <person name="Haft D.H."/>
            <person name="Selengut J.D."/>
            <person name="Sanka R."/>
            <person name="DePew J."/>
            <person name="Purushe J."/>
            <person name="Chanthongthip A."/>
            <person name="Lattana O."/>
            <person name="Phetsouvanh R."/>
            <person name="Newton P.N."/>
            <person name="Vinetz J.M."/>
            <person name="Sutton G.G."/>
            <person name="Nierman W.C."/>
            <person name="Fouts D.E."/>
        </authorList>
    </citation>
    <scope>NUCLEOTIDE SEQUENCE [LARGE SCALE GENOMIC DNA]</scope>
    <source>
        <strain evidence="1 2">UI 12758</strain>
    </source>
</reference>